<organism evidence="1 2">
    <name type="scientific">Paramecium pentaurelia</name>
    <dbReference type="NCBI Taxonomy" id="43138"/>
    <lineage>
        <taxon>Eukaryota</taxon>
        <taxon>Sar</taxon>
        <taxon>Alveolata</taxon>
        <taxon>Ciliophora</taxon>
        <taxon>Intramacronucleata</taxon>
        <taxon>Oligohymenophorea</taxon>
        <taxon>Peniculida</taxon>
        <taxon>Parameciidae</taxon>
        <taxon>Paramecium</taxon>
    </lineage>
</organism>
<proteinExistence type="predicted"/>
<comment type="caution">
    <text evidence="1">The sequence shown here is derived from an EMBL/GenBank/DDBJ whole genome shotgun (WGS) entry which is preliminary data.</text>
</comment>
<reference evidence="1" key="1">
    <citation type="submission" date="2021-01" db="EMBL/GenBank/DDBJ databases">
        <authorList>
            <consortium name="Genoscope - CEA"/>
            <person name="William W."/>
        </authorList>
    </citation>
    <scope>NUCLEOTIDE SEQUENCE</scope>
</reference>
<dbReference type="EMBL" id="CAJJDO010000139">
    <property type="protein sequence ID" value="CAD8205099.1"/>
    <property type="molecule type" value="Genomic_DNA"/>
</dbReference>
<sequence length="42" mass="4924">MSSISAIVLMRKNKVLYKIQQGNTIQLNTKWMINEIDALIFR</sequence>
<gene>
    <name evidence="1" type="ORF">PPENT_87.1.T1390137</name>
</gene>
<name>A0A8S1XUQ6_9CILI</name>
<evidence type="ECO:0000313" key="2">
    <source>
        <dbReference type="Proteomes" id="UP000689195"/>
    </source>
</evidence>
<evidence type="ECO:0000313" key="1">
    <source>
        <dbReference type="EMBL" id="CAD8205099.1"/>
    </source>
</evidence>
<protein>
    <submittedName>
        <fullName evidence="1">Uncharacterized protein</fullName>
    </submittedName>
</protein>
<accession>A0A8S1XUQ6</accession>
<dbReference type="AlphaFoldDB" id="A0A8S1XUQ6"/>
<dbReference type="Proteomes" id="UP000689195">
    <property type="component" value="Unassembled WGS sequence"/>
</dbReference>
<keyword evidence="2" id="KW-1185">Reference proteome</keyword>